<evidence type="ECO:0000256" key="2">
    <source>
        <dbReference type="SAM" id="MobiDB-lite"/>
    </source>
</evidence>
<organism evidence="3 5">
    <name type="scientific">Didymodactylos carnosus</name>
    <dbReference type="NCBI Taxonomy" id="1234261"/>
    <lineage>
        <taxon>Eukaryota</taxon>
        <taxon>Metazoa</taxon>
        <taxon>Spiralia</taxon>
        <taxon>Gnathifera</taxon>
        <taxon>Rotifera</taxon>
        <taxon>Eurotatoria</taxon>
        <taxon>Bdelloidea</taxon>
        <taxon>Philodinida</taxon>
        <taxon>Philodinidae</taxon>
        <taxon>Didymodactylos</taxon>
    </lineage>
</organism>
<evidence type="ECO:0000313" key="3">
    <source>
        <dbReference type="EMBL" id="CAF1469730.1"/>
    </source>
</evidence>
<gene>
    <name evidence="3" type="ORF">GPM918_LOCUS35416</name>
    <name evidence="4" type="ORF">SRO942_LOCUS36137</name>
</gene>
<name>A0A815QXP4_9BILA</name>
<evidence type="ECO:0000256" key="1">
    <source>
        <dbReference type="SAM" id="Coils"/>
    </source>
</evidence>
<comment type="caution">
    <text evidence="3">The sequence shown here is derived from an EMBL/GenBank/DDBJ whole genome shotgun (WGS) entry which is preliminary data.</text>
</comment>
<dbReference type="EMBL" id="CAJNOQ010020483">
    <property type="protein sequence ID" value="CAF1469730.1"/>
    <property type="molecule type" value="Genomic_DNA"/>
</dbReference>
<sequence length="135" mass="15302">MRRFKSKMNSTDEKIVHLNNDIKLLNERCADLRQVNEQQGGLLKMNQQLLDQLAISSQQQLATTNLIDKLSFTIENLHPVLVNQPKHDINYQQQLTQSLAPPLLQNDSELYMPSSGSGQSQSQSSIPVKMHIKHG</sequence>
<evidence type="ECO:0000313" key="5">
    <source>
        <dbReference type="Proteomes" id="UP000663829"/>
    </source>
</evidence>
<keyword evidence="1" id="KW-0175">Coiled coil</keyword>
<feature type="region of interest" description="Disordered" evidence="2">
    <location>
        <begin position="105"/>
        <end position="135"/>
    </location>
</feature>
<proteinExistence type="predicted"/>
<evidence type="ECO:0000313" key="4">
    <source>
        <dbReference type="EMBL" id="CAF4337887.1"/>
    </source>
</evidence>
<protein>
    <submittedName>
        <fullName evidence="3">Uncharacterized protein</fullName>
    </submittedName>
</protein>
<dbReference type="AlphaFoldDB" id="A0A815QXP4"/>
<feature type="compositionally biased region" description="Low complexity" evidence="2">
    <location>
        <begin position="114"/>
        <end position="125"/>
    </location>
</feature>
<dbReference type="Proteomes" id="UP000681722">
    <property type="component" value="Unassembled WGS sequence"/>
</dbReference>
<feature type="coiled-coil region" evidence="1">
    <location>
        <begin position="8"/>
        <end position="35"/>
    </location>
</feature>
<reference evidence="3" key="1">
    <citation type="submission" date="2021-02" db="EMBL/GenBank/DDBJ databases">
        <authorList>
            <person name="Nowell W R."/>
        </authorList>
    </citation>
    <scope>NUCLEOTIDE SEQUENCE</scope>
</reference>
<dbReference type="EMBL" id="CAJOBC010085955">
    <property type="protein sequence ID" value="CAF4337887.1"/>
    <property type="molecule type" value="Genomic_DNA"/>
</dbReference>
<dbReference type="Proteomes" id="UP000663829">
    <property type="component" value="Unassembled WGS sequence"/>
</dbReference>
<keyword evidence="5" id="KW-1185">Reference proteome</keyword>
<accession>A0A815QXP4</accession>